<evidence type="ECO:0000313" key="2">
    <source>
        <dbReference type="EMBL" id="KAF2642000.1"/>
    </source>
</evidence>
<dbReference type="AlphaFoldDB" id="A0A6A6S383"/>
<keyword evidence="3" id="KW-1185">Reference proteome</keyword>
<gene>
    <name evidence="2" type="ORF">P280DRAFT_479246</name>
</gene>
<feature type="compositionally biased region" description="Basic and acidic residues" evidence="1">
    <location>
        <begin position="236"/>
        <end position="250"/>
    </location>
</feature>
<dbReference type="EMBL" id="MU006782">
    <property type="protein sequence ID" value="KAF2642000.1"/>
    <property type="molecule type" value="Genomic_DNA"/>
</dbReference>
<evidence type="ECO:0000256" key="1">
    <source>
        <dbReference type="SAM" id="MobiDB-lite"/>
    </source>
</evidence>
<feature type="compositionally biased region" description="Basic and acidic residues" evidence="1">
    <location>
        <begin position="169"/>
        <end position="187"/>
    </location>
</feature>
<feature type="region of interest" description="Disordered" evidence="1">
    <location>
        <begin position="234"/>
        <end position="300"/>
    </location>
</feature>
<evidence type="ECO:0000313" key="3">
    <source>
        <dbReference type="Proteomes" id="UP000799753"/>
    </source>
</evidence>
<sequence>MQPPLRHSRYFPIAKLLSSTFYLSSCLEVTAHTSTTSPVLESTSLQDFELSTVTAHTKTTNDHTRSFTTKHQTLRTTLHLHTSKCSHAYTDNMKLATDHMRLAKNVLNRIRDYGFSATTRNRPEGDAWAHLEQKTLARREEEIRVFAREEERARREEEEARVTAQEAEAQAHQEEPRAFHEANNRLDGDDEIVETTGVDFSEALARRATRKEQESERGDVVPYTDEEVYYLFYDVGDGHDGGNEEPRVADNQDDSNNSPSDRANVRAEQPSAKRGIDEVEDTEGTQPSVMTRRMKRKRYRGPRKWTMVNARRYPGGIENTLI</sequence>
<reference evidence="2" key="1">
    <citation type="journal article" date="2020" name="Stud. Mycol.">
        <title>101 Dothideomycetes genomes: a test case for predicting lifestyles and emergence of pathogens.</title>
        <authorList>
            <person name="Haridas S."/>
            <person name="Albert R."/>
            <person name="Binder M."/>
            <person name="Bloem J."/>
            <person name="Labutti K."/>
            <person name="Salamov A."/>
            <person name="Andreopoulos B."/>
            <person name="Baker S."/>
            <person name="Barry K."/>
            <person name="Bills G."/>
            <person name="Bluhm B."/>
            <person name="Cannon C."/>
            <person name="Castanera R."/>
            <person name="Culley D."/>
            <person name="Daum C."/>
            <person name="Ezra D."/>
            <person name="Gonzalez J."/>
            <person name="Henrissat B."/>
            <person name="Kuo A."/>
            <person name="Liang C."/>
            <person name="Lipzen A."/>
            <person name="Lutzoni F."/>
            <person name="Magnuson J."/>
            <person name="Mondo S."/>
            <person name="Nolan M."/>
            <person name="Ohm R."/>
            <person name="Pangilinan J."/>
            <person name="Park H.-J."/>
            <person name="Ramirez L."/>
            <person name="Alfaro M."/>
            <person name="Sun H."/>
            <person name="Tritt A."/>
            <person name="Yoshinaga Y."/>
            <person name="Zwiers L.-H."/>
            <person name="Turgeon B."/>
            <person name="Goodwin S."/>
            <person name="Spatafora J."/>
            <person name="Crous P."/>
            <person name="Grigoriev I."/>
        </authorList>
    </citation>
    <scope>NUCLEOTIDE SEQUENCE</scope>
    <source>
        <strain evidence="2">CBS 473.64</strain>
    </source>
</reference>
<protein>
    <submittedName>
        <fullName evidence="2">Uncharacterized protein</fullName>
    </submittedName>
</protein>
<feature type="compositionally biased region" description="Basic and acidic residues" evidence="1">
    <location>
        <begin position="150"/>
        <end position="161"/>
    </location>
</feature>
<accession>A0A6A6S383</accession>
<name>A0A6A6S383_9PLEO</name>
<organism evidence="2 3">
    <name type="scientific">Massarina eburnea CBS 473.64</name>
    <dbReference type="NCBI Taxonomy" id="1395130"/>
    <lineage>
        <taxon>Eukaryota</taxon>
        <taxon>Fungi</taxon>
        <taxon>Dikarya</taxon>
        <taxon>Ascomycota</taxon>
        <taxon>Pezizomycotina</taxon>
        <taxon>Dothideomycetes</taxon>
        <taxon>Pleosporomycetidae</taxon>
        <taxon>Pleosporales</taxon>
        <taxon>Massarineae</taxon>
        <taxon>Massarinaceae</taxon>
        <taxon>Massarina</taxon>
    </lineage>
</organism>
<feature type="region of interest" description="Disordered" evidence="1">
    <location>
        <begin position="150"/>
        <end position="190"/>
    </location>
</feature>
<dbReference type="Proteomes" id="UP000799753">
    <property type="component" value="Unassembled WGS sequence"/>
</dbReference>
<proteinExistence type="predicted"/>